<dbReference type="Proteomes" id="UP000325579">
    <property type="component" value="Unassembled WGS sequence"/>
</dbReference>
<name>A0A5N7CSP8_9EURO</name>
<dbReference type="GeneID" id="43673208"/>
<keyword evidence="2" id="KW-1185">Reference proteome</keyword>
<gene>
    <name evidence="1" type="ORF">BDV37DRAFT_289650</name>
</gene>
<dbReference type="RefSeq" id="XP_031934493.1">
    <property type="nucleotide sequence ID" value="XM_032088517.1"/>
</dbReference>
<evidence type="ECO:0000313" key="2">
    <source>
        <dbReference type="Proteomes" id="UP000325579"/>
    </source>
</evidence>
<sequence length="131" mass="14745">MVRTVDLCLPILSGDDDQEEKGVDQFSMKDELESLQQDDFDAVRELLRALRVLKKRGIAQRVAIAAYVSGCARDTSWMVQGHDEGFKVEIPTDKWYGVCEMMVKEGFLKAKNLATELEDDRTNATLCPESA</sequence>
<organism evidence="1 2">
    <name type="scientific">Aspergillus pseudonomiae</name>
    <dbReference type="NCBI Taxonomy" id="1506151"/>
    <lineage>
        <taxon>Eukaryota</taxon>
        <taxon>Fungi</taxon>
        <taxon>Dikarya</taxon>
        <taxon>Ascomycota</taxon>
        <taxon>Pezizomycotina</taxon>
        <taxon>Eurotiomycetes</taxon>
        <taxon>Eurotiomycetidae</taxon>
        <taxon>Eurotiales</taxon>
        <taxon>Aspergillaceae</taxon>
        <taxon>Aspergillus</taxon>
        <taxon>Aspergillus subgen. Circumdati</taxon>
    </lineage>
</organism>
<accession>A0A5N7CSP8</accession>
<protein>
    <submittedName>
        <fullName evidence="1">Uncharacterized protein</fullName>
    </submittedName>
</protein>
<proteinExistence type="predicted"/>
<dbReference type="AlphaFoldDB" id="A0A5N7CSP8"/>
<dbReference type="EMBL" id="ML736914">
    <property type="protein sequence ID" value="KAE8397174.1"/>
    <property type="molecule type" value="Genomic_DNA"/>
</dbReference>
<evidence type="ECO:0000313" key="1">
    <source>
        <dbReference type="EMBL" id="KAE8397174.1"/>
    </source>
</evidence>
<reference evidence="1 2" key="1">
    <citation type="submission" date="2019-04" db="EMBL/GenBank/DDBJ databases">
        <authorList>
            <consortium name="DOE Joint Genome Institute"/>
            <person name="Mondo S."/>
            <person name="Kjaerbolling I."/>
            <person name="Vesth T."/>
            <person name="Frisvad J.C."/>
            <person name="Nybo J.L."/>
            <person name="Theobald S."/>
            <person name="Kildgaard S."/>
            <person name="Isbrandt T."/>
            <person name="Kuo A."/>
            <person name="Sato A."/>
            <person name="Lyhne E.K."/>
            <person name="Kogle M.E."/>
            <person name="Wiebenga A."/>
            <person name="Kun R.S."/>
            <person name="Lubbers R.J."/>
            <person name="Makela M.R."/>
            <person name="Barry K."/>
            <person name="Chovatia M."/>
            <person name="Clum A."/>
            <person name="Daum C."/>
            <person name="Haridas S."/>
            <person name="He G."/>
            <person name="LaButti K."/>
            <person name="Lipzen A."/>
            <person name="Riley R."/>
            <person name="Salamov A."/>
            <person name="Simmons B.A."/>
            <person name="Magnuson J.K."/>
            <person name="Henrissat B."/>
            <person name="Mortensen U.H."/>
            <person name="Larsen T.O."/>
            <person name="Devries R.P."/>
            <person name="Grigoriev I.V."/>
            <person name="Machida M."/>
            <person name="Baker S.E."/>
            <person name="Andersen M.R."/>
            <person name="Cantor M.N."/>
            <person name="Hua S.X."/>
        </authorList>
    </citation>
    <scope>NUCLEOTIDE SEQUENCE [LARGE SCALE GENOMIC DNA]</scope>
    <source>
        <strain evidence="1 2">CBS 119388</strain>
    </source>
</reference>